<protein>
    <submittedName>
        <fullName evidence="1">Uncharacterized protein</fullName>
    </submittedName>
</protein>
<comment type="caution">
    <text evidence="1">The sequence shown here is derived from an EMBL/GenBank/DDBJ whole genome shotgun (WGS) entry which is preliminary data.</text>
</comment>
<evidence type="ECO:0000313" key="2">
    <source>
        <dbReference type="Proteomes" id="UP000787568"/>
    </source>
</evidence>
<accession>A0AAJ1EB75</accession>
<sequence length="146" mass="16392">MFRTYADAEIQIGEAFGSDCHLWRYIEHGLHQPWFYVTLAKITKDGKYRDMLMLSDVVSLEGLVFSRSELVKVEEIQLVSPGYFNKSGSWLMEQLLSISKGKFVSGDCYYVYRVLGGGCYISSGVGCISDRIESSEVLVFEGGADD</sequence>
<dbReference type="RefSeq" id="WP_216311378.1">
    <property type="nucleotide sequence ID" value="NZ_JAEEFW010000009.1"/>
</dbReference>
<reference evidence="1" key="1">
    <citation type="submission" date="2020-12" db="EMBL/GenBank/DDBJ databases">
        <title>Generalized mutagenesis with transposon Tn5. A laboratory procedure for the identification of genes responsible for a bacterial phenotype and its regulation, illustrated with phenazine production in Pseudomonas chlororaphis.</title>
        <authorList>
            <person name="Muzio F."/>
            <person name="Sobrero P."/>
            <person name="Agaras B."/>
            <person name="Valverde C."/>
        </authorList>
    </citation>
    <scope>NUCLEOTIDE SEQUENCE</scope>
    <source>
        <strain evidence="1">SMMP3</strain>
    </source>
</reference>
<organism evidence="1 2">
    <name type="scientific">Pseudomonas chlororaphis subsp. aurantiaca</name>
    <dbReference type="NCBI Taxonomy" id="86192"/>
    <lineage>
        <taxon>Bacteria</taxon>
        <taxon>Pseudomonadati</taxon>
        <taxon>Pseudomonadota</taxon>
        <taxon>Gammaproteobacteria</taxon>
        <taxon>Pseudomonadales</taxon>
        <taxon>Pseudomonadaceae</taxon>
        <taxon>Pseudomonas</taxon>
    </lineage>
</organism>
<evidence type="ECO:0000313" key="1">
    <source>
        <dbReference type="EMBL" id="MBU4636276.1"/>
    </source>
</evidence>
<name>A0AAJ1EB75_9PSED</name>
<dbReference type="EMBL" id="JAEEFW010000009">
    <property type="protein sequence ID" value="MBU4636276.1"/>
    <property type="molecule type" value="Genomic_DNA"/>
</dbReference>
<dbReference type="Proteomes" id="UP000787568">
    <property type="component" value="Unassembled WGS sequence"/>
</dbReference>
<gene>
    <name evidence="1" type="ORF">I8747_26025</name>
</gene>
<proteinExistence type="predicted"/>
<dbReference type="AlphaFoldDB" id="A0AAJ1EB75"/>